<dbReference type="AlphaFoldDB" id="A0AAW0GI92"/>
<sequence>MPNLHHSKSNVGRKKRKGVSIDLRRPCFRVDVSDSPYAWLRLCKNIPFYSLQKTADKITWSASFKEVDAAYLGNESRPDSADSIYLSYAMVVVPNKKRKRN</sequence>
<protein>
    <submittedName>
        <fullName evidence="1">Uncharacterized protein</fullName>
    </submittedName>
</protein>
<comment type="caution">
    <text evidence="1">The sequence shown here is derived from an EMBL/GenBank/DDBJ whole genome shotgun (WGS) entry which is preliminary data.</text>
</comment>
<reference evidence="1 2" key="1">
    <citation type="submission" date="2022-09" db="EMBL/GenBank/DDBJ databases">
        <authorList>
            <person name="Palmer J.M."/>
        </authorList>
    </citation>
    <scope>NUCLEOTIDE SEQUENCE [LARGE SCALE GENOMIC DNA]</scope>
    <source>
        <strain evidence="1 2">DSM 7382</strain>
    </source>
</reference>
<keyword evidence="2" id="KW-1185">Reference proteome</keyword>
<evidence type="ECO:0000313" key="2">
    <source>
        <dbReference type="Proteomes" id="UP001385951"/>
    </source>
</evidence>
<name>A0AAW0GI92_9APHY</name>
<gene>
    <name evidence="1" type="ORF">QCA50_005991</name>
</gene>
<accession>A0AAW0GI92</accession>
<dbReference type="Proteomes" id="UP001385951">
    <property type="component" value="Unassembled WGS sequence"/>
</dbReference>
<proteinExistence type="predicted"/>
<dbReference type="EMBL" id="JASBNA010000006">
    <property type="protein sequence ID" value="KAK7690889.1"/>
    <property type="molecule type" value="Genomic_DNA"/>
</dbReference>
<organism evidence="1 2">
    <name type="scientific">Cerrena zonata</name>
    <dbReference type="NCBI Taxonomy" id="2478898"/>
    <lineage>
        <taxon>Eukaryota</taxon>
        <taxon>Fungi</taxon>
        <taxon>Dikarya</taxon>
        <taxon>Basidiomycota</taxon>
        <taxon>Agaricomycotina</taxon>
        <taxon>Agaricomycetes</taxon>
        <taxon>Polyporales</taxon>
        <taxon>Cerrenaceae</taxon>
        <taxon>Cerrena</taxon>
    </lineage>
</organism>
<evidence type="ECO:0000313" key="1">
    <source>
        <dbReference type="EMBL" id="KAK7690889.1"/>
    </source>
</evidence>